<dbReference type="EMBL" id="DXHU01000015">
    <property type="protein sequence ID" value="HIV98895.1"/>
    <property type="molecule type" value="Genomic_DNA"/>
</dbReference>
<feature type="transmembrane region" description="Helical" evidence="7">
    <location>
        <begin position="130"/>
        <end position="151"/>
    </location>
</feature>
<dbReference type="Gene3D" id="1.10.3720.10">
    <property type="entry name" value="MetI-like"/>
    <property type="match status" value="1"/>
</dbReference>
<dbReference type="AlphaFoldDB" id="A0A9D1TNZ0"/>
<accession>A0A9D1TNZ0</accession>
<evidence type="ECO:0000256" key="4">
    <source>
        <dbReference type="ARBA" id="ARBA00022692"/>
    </source>
</evidence>
<dbReference type="CDD" id="cd06261">
    <property type="entry name" value="TM_PBP2"/>
    <property type="match status" value="1"/>
</dbReference>
<feature type="transmembrane region" description="Helical" evidence="7">
    <location>
        <begin position="220"/>
        <end position="243"/>
    </location>
</feature>
<comment type="subcellular location">
    <subcellularLocation>
        <location evidence="1 7">Cell membrane</location>
        <topology evidence="1 7">Multi-pass membrane protein</topology>
    </subcellularLocation>
</comment>
<gene>
    <name evidence="9" type="ORF">IAB12_03850</name>
</gene>
<feature type="transmembrane region" description="Helical" evidence="7">
    <location>
        <begin position="263"/>
        <end position="289"/>
    </location>
</feature>
<dbReference type="GO" id="GO:0055085">
    <property type="term" value="P:transmembrane transport"/>
    <property type="evidence" value="ECO:0007669"/>
    <property type="project" value="InterPro"/>
</dbReference>
<dbReference type="PANTHER" id="PTHR43163:SF6">
    <property type="entry name" value="DIPEPTIDE TRANSPORT SYSTEM PERMEASE PROTEIN DPPB-RELATED"/>
    <property type="match status" value="1"/>
</dbReference>
<dbReference type="PROSITE" id="PS50928">
    <property type="entry name" value="ABC_TM1"/>
    <property type="match status" value="1"/>
</dbReference>
<keyword evidence="3" id="KW-1003">Cell membrane</keyword>
<keyword evidence="6 7" id="KW-0472">Membrane</keyword>
<dbReference type="PANTHER" id="PTHR43163">
    <property type="entry name" value="DIPEPTIDE TRANSPORT SYSTEM PERMEASE PROTEIN DPPB-RELATED"/>
    <property type="match status" value="1"/>
</dbReference>
<dbReference type="Proteomes" id="UP000823936">
    <property type="component" value="Unassembled WGS sequence"/>
</dbReference>
<sequence>MPALILKNILKIITTLLIVSLLVFLLLDLSGADVAVYISGDRIATGEEAVRENLLLERNIFYRYFFFLLNFLTFSWGESIYSEDIARLVSSRLPFTLLLSLSSLFVSLVISILLTLFLARSRASRVLDAYSLIIFSLPSMVLALFLTLLFSVRFPLLPVSGNIAIPVAVLSLMHSALFMRIFKKEVLSELDKDYVRTALSYGKSWKKIMRTDVFKNASRTLFPLSFSSFSSMLLGSAVLETMFSLPGFGSLIVSSAMARDVNLIATAVMLISLLVSILSLLSDICLYFLDPQSRRNNE</sequence>
<evidence type="ECO:0000313" key="9">
    <source>
        <dbReference type="EMBL" id="HIV98895.1"/>
    </source>
</evidence>
<evidence type="ECO:0000256" key="2">
    <source>
        <dbReference type="ARBA" id="ARBA00022448"/>
    </source>
</evidence>
<reference evidence="9" key="1">
    <citation type="journal article" date="2021" name="PeerJ">
        <title>Extensive microbial diversity within the chicken gut microbiome revealed by metagenomics and culture.</title>
        <authorList>
            <person name="Gilroy R."/>
            <person name="Ravi A."/>
            <person name="Getino M."/>
            <person name="Pursley I."/>
            <person name="Horton D.L."/>
            <person name="Alikhan N.F."/>
            <person name="Baker D."/>
            <person name="Gharbi K."/>
            <person name="Hall N."/>
            <person name="Watson M."/>
            <person name="Adriaenssens E.M."/>
            <person name="Foster-Nyarko E."/>
            <person name="Jarju S."/>
            <person name="Secka A."/>
            <person name="Antonio M."/>
            <person name="Oren A."/>
            <person name="Chaudhuri R.R."/>
            <person name="La Ragione R."/>
            <person name="Hildebrand F."/>
            <person name="Pallen M.J."/>
        </authorList>
    </citation>
    <scope>NUCLEOTIDE SEQUENCE</scope>
    <source>
        <strain evidence="9">Gambia11-129</strain>
    </source>
</reference>
<feature type="transmembrane region" description="Helical" evidence="7">
    <location>
        <begin position="97"/>
        <end position="118"/>
    </location>
</feature>
<protein>
    <submittedName>
        <fullName evidence="9">ABC transporter permease</fullName>
    </submittedName>
</protein>
<evidence type="ECO:0000313" key="10">
    <source>
        <dbReference type="Proteomes" id="UP000823936"/>
    </source>
</evidence>
<evidence type="ECO:0000256" key="7">
    <source>
        <dbReference type="RuleBase" id="RU363032"/>
    </source>
</evidence>
<evidence type="ECO:0000256" key="1">
    <source>
        <dbReference type="ARBA" id="ARBA00004651"/>
    </source>
</evidence>
<feature type="transmembrane region" description="Helical" evidence="7">
    <location>
        <begin position="163"/>
        <end position="182"/>
    </location>
</feature>
<evidence type="ECO:0000256" key="3">
    <source>
        <dbReference type="ARBA" id="ARBA00022475"/>
    </source>
</evidence>
<feature type="domain" description="ABC transmembrane type-1" evidence="8">
    <location>
        <begin position="93"/>
        <end position="282"/>
    </location>
</feature>
<keyword evidence="5 7" id="KW-1133">Transmembrane helix</keyword>
<dbReference type="Pfam" id="PF00528">
    <property type="entry name" value="BPD_transp_1"/>
    <property type="match status" value="1"/>
</dbReference>
<evidence type="ECO:0000259" key="8">
    <source>
        <dbReference type="PROSITE" id="PS50928"/>
    </source>
</evidence>
<name>A0A9D1TNZ0_9SPIO</name>
<comment type="similarity">
    <text evidence="7">Belongs to the binding-protein-dependent transport system permease family.</text>
</comment>
<feature type="transmembrane region" description="Helical" evidence="7">
    <location>
        <begin position="12"/>
        <end position="39"/>
    </location>
</feature>
<evidence type="ECO:0000256" key="5">
    <source>
        <dbReference type="ARBA" id="ARBA00022989"/>
    </source>
</evidence>
<dbReference type="InterPro" id="IPR035906">
    <property type="entry name" value="MetI-like_sf"/>
</dbReference>
<reference evidence="9" key="2">
    <citation type="submission" date="2021-04" db="EMBL/GenBank/DDBJ databases">
        <authorList>
            <person name="Gilroy R."/>
        </authorList>
    </citation>
    <scope>NUCLEOTIDE SEQUENCE</scope>
    <source>
        <strain evidence="9">Gambia11-129</strain>
    </source>
</reference>
<organism evidence="9 10">
    <name type="scientific">Candidatus Ornithospirochaeta avicola</name>
    <dbReference type="NCBI Taxonomy" id="2840896"/>
    <lineage>
        <taxon>Bacteria</taxon>
        <taxon>Pseudomonadati</taxon>
        <taxon>Spirochaetota</taxon>
        <taxon>Spirochaetia</taxon>
        <taxon>Spirochaetales</taxon>
        <taxon>Spirochaetaceae</taxon>
        <taxon>Spirochaetaceae incertae sedis</taxon>
        <taxon>Candidatus Ornithospirochaeta</taxon>
    </lineage>
</organism>
<evidence type="ECO:0000256" key="6">
    <source>
        <dbReference type="ARBA" id="ARBA00023136"/>
    </source>
</evidence>
<proteinExistence type="inferred from homology"/>
<dbReference type="GO" id="GO:0005886">
    <property type="term" value="C:plasma membrane"/>
    <property type="evidence" value="ECO:0007669"/>
    <property type="project" value="UniProtKB-SubCell"/>
</dbReference>
<dbReference type="SUPFAM" id="SSF161098">
    <property type="entry name" value="MetI-like"/>
    <property type="match status" value="1"/>
</dbReference>
<comment type="caution">
    <text evidence="9">The sequence shown here is derived from an EMBL/GenBank/DDBJ whole genome shotgun (WGS) entry which is preliminary data.</text>
</comment>
<dbReference type="InterPro" id="IPR000515">
    <property type="entry name" value="MetI-like"/>
</dbReference>
<feature type="transmembrane region" description="Helical" evidence="7">
    <location>
        <begin position="60"/>
        <end position="77"/>
    </location>
</feature>
<keyword evidence="2 7" id="KW-0813">Transport</keyword>
<keyword evidence="4 7" id="KW-0812">Transmembrane</keyword>